<dbReference type="OrthoDB" id="2445851at2759"/>
<dbReference type="EMBL" id="CAJVPS010003889">
    <property type="protein sequence ID" value="CAG8595789.1"/>
    <property type="molecule type" value="Genomic_DNA"/>
</dbReference>
<evidence type="ECO:0000313" key="3">
    <source>
        <dbReference type="Proteomes" id="UP000789508"/>
    </source>
</evidence>
<keyword evidence="3" id="KW-1185">Reference proteome</keyword>
<dbReference type="Proteomes" id="UP000789508">
    <property type="component" value="Unassembled WGS sequence"/>
</dbReference>
<reference evidence="2" key="1">
    <citation type="submission" date="2021-06" db="EMBL/GenBank/DDBJ databases">
        <authorList>
            <person name="Kallberg Y."/>
            <person name="Tangrot J."/>
            <person name="Rosling A."/>
        </authorList>
    </citation>
    <scope>NUCLEOTIDE SEQUENCE</scope>
    <source>
        <strain evidence="2">FL130A</strain>
    </source>
</reference>
<comment type="caution">
    <text evidence="2">The sequence shown here is derived from an EMBL/GenBank/DDBJ whole genome shotgun (WGS) entry which is preliminary data.</text>
</comment>
<accession>A0A9N9C9S3</accession>
<gene>
    <name evidence="2" type="ORF">ALEPTO_LOCUS7912</name>
</gene>
<evidence type="ECO:0000313" key="2">
    <source>
        <dbReference type="EMBL" id="CAG8595789.1"/>
    </source>
</evidence>
<organism evidence="2 3">
    <name type="scientific">Ambispora leptoticha</name>
    <dbReference type="NCBI Taxonomy" id="144679"/>
    <lineage>
        <taxon>Eukaryota</taxon>
        <taxon>Fungi</taxon>
        <taxon>Fungi incertae sedis</taxon>
        <taxon>Mucoromycota</taxon>
        <taxon>Glomeromycotina</taxon>
        <taxon>Glomeromycetes</taxon>
        <taxon>Archaeosporales</taxon>
        <taxon>Ambisporaceae</taxon>
        <taxon>Ambispora</taxon>
    </lineage>
</organism>
<sequence length="205" mass="23437">MNWADTGEEAGKIKSGDDPQAEQEAQTERMFKNTFRNFNDKSIEPSMFNANTIDFHYSLGEFFNRLTDPIFFYRVEISENWDLNPTTRDYWLDDGSELTNPKLTFAHASNHIQIGGCSGYVGSPGTYTPSQDTEIEFVLDKSNTGNRQVASCKAGVSYQVRVEQVGNELQVFFKSREEKITYETKINKNPNDIKNEIDQEALENE</sequence>
<evidence type="ECO:0000256" key="1">
    <source>
        <dbReference type="SAM" id="MobiDB-lite"/>
    </source>
</evidence>
<feature type="non-terminal residue" evidence="2">
    <location>
        <position position="1"/>
    </location>
</feature>
<name>A0A9N9C9S3_9GLOM</name>
<proteinExistence type="predicted"/>
<protein>
    <submittedName>
        <fullName evidence="2">11077_t:CDS:1</fullName>
    </submittedName>
</protein>
<feature type="region of interest" description="Disordered" evidence="1">
    <location>
        <begin position="1"/>
        <end position="26"/>
    </location>
</feature>
<dbReference type="AlphaFoldDB" id="A0A9N9C9S3"/>